<sequence length="103" mass="11510">MRLRLRQQHASLVSLLRIGIGAQSSRRRRVKVHTRVGGIEGLRGNGAGQKHLCSCNLPAIRRRAECVGLEGEKEARRVALTRHCARTTAESTGYPETTQRLQR</sequence>
<proteinExistence type="predicted"/>
<evidence type="ECO:0000313" key="2">
    <source>
        <dbReference type="Proteomes" id="UP000284403"/>
    </source>
</evidence>
<dbReference type="GeneID" id="40319447"/>
<keyword evidence="2" id="KW-1185">Reference proteome</keyword>
<reference evidence="1 2" key="1">
    <citation type="journal article" date="2018" name="BMC Genomics">
        <title>Genomic comparison of Trypanosoma conorhini and Trypanosoma rangeli to Trypanosoma cruzi strains of high and low virulence.</title>
        <authorList>
            <person name="Bradwell K.R."/>
            <person name="Koparde V.N."/>
            <person name="Matveyev A.V."/>
            <person name="Serrano M.G."/>
            <person name="Alves J.M."/>
            <person name="Parikh H."/>
            <person name="Huang B."/>
            <person name="Lee V."/>
            <person name="Espinosa-Alvarez O."/>
            <person name="Ortiz P.A."/>
            <person name="Costa-Martins A.G."/>
            <person name="Teixeira M.M."/>
            <person name="Buck G.A."/>
        </authorList>
    </citation>
    <scope>NUCLEOTIDE SEQUENCE [LARGE SCALE GENOMIC DNA]</scope>
    <source>
        <strain evidence="1 2">025E</strain>
    </source>
</reference>
<dbReference type="Proteomes" id="UP000284403">
    <property type="component" value="Unassembled WGS sequence"/>
</dbReference>
<dbReference type="RefSeq" id="XP_029227163.1">
    <property type="nucleotide sequence ID" value="XM_029372726.1"/>
</dbReference>
<dbReference type="AlphaFoldDB" id="A0A422P9S6"/>
<organism evidence="1 2">
    <name type="scientific">Trypanosoma conorhini</name>
    <dbReference type="NCBI Taxonomy" id="83891"/>
    <lineage>
        <taxon>Eukaryota</taxon>
        <taxon>Discoba</taxon>
        <taxon>Euglenozoa</taxon>
        <taxon>Kinetoplastea</taxon>
        <taxon>Metakinetoplastina</taxon>
        <taxon>Trypanosomatida</taxon>
        <taxon>Trypanosomatidae</taxon>
        <taxon>Trypanosoma</taxon>
    </lineage>
</organism>
<evidence type="ECO:0000313" key="1">
    <source>
        <dbReference type="EMBL" id="RNF14466.1"/>
    </source>
</evidence>
<dbReference type="EMBL" id="MKKU01000363">
    <property type="protein sequence ID" value="RNF14466.1"/>
    <property type="molecule type" value="Genomic_DNA"/>
</dbReference>
<protein>
    <submittedName>
        <fullName evidence="1">Uncharacterized protein</fullName>
    </submittedName>
</protein>
<accession>A0A422P9S6</accession>
<gene>
    <name evidence="1" type="ORF">Tco025E_05836</name>
</gene>
<name>A0A422P9S6_9TRYP</name>
<comment type="caution">
    <text evidence="1">The sequence shown here is derived from an EMBL/GenBank/DDBJ whole genome shotgun (WGS) entry which is preliminary data.</text>
</comment>